<feature type="compositionally biased region" description="Basic and acidic residues" evidence="1">
    <location>
        <begin position="1"/>
        <end position="15"/>
    </location>
</feature>
<proteinExistence type="predicted"/>
<dbReference type="EMBL" id="LR862139">
    <property type="protein sequence ID" value="CAD1818480.1"/>
    <property type="molecule type" value="Genomic_DNA"/>
</dbReference>
<reference evidence="2" key="1">
    <citation type="submission" date="2020-07" db="EMBL/GenBank/DDBJ databases">
        <authorList>
            <person name="Lin J."/>
        </authorList>
    </citation>
    <scope>NUCLEOTIDE SEQUENCE</scope>
</reference>
<gene>
    <name evidence="2" type="ORF">CB5_LOCUS1691</name>
</gene>
<accession>A0A6V7NIT9</accession>
<feature type="region of interest" description="Disordered" evidence="1">
    <location>
        <begin position="1"/>
        <end position="92"/>
    </location>
</feature>
<sequence>MAFESDSRNSHRHYDLSMSRRTRKPASSSSSSQSQNEEKKESSDGLHHASLKELITEESRGAGKDEGGNANVYQSDGVHSNKVAGGEAEEDKSLPVVVVEEVKTSSMVSHCVKVLKHLIKAKRTTPKKKKNQKNVVPLLMQ</sequence>
<dbReference type="AlphaFoldDB" id="A0A6V7NIT9"/>
<feature type="region of interest" description="Disordered" evidence="1">
    <location>
        <begin position="122"/>
        <end position="141"/>
    </location>
</feature>
<feature type="compositionally biased region" description="Basic and acidic residues" evidence="1">
    <location>
        <begin position="36"/>
        <end position="67"/>
    </location>
</feature>
<organism evidence="2">
    <name type="scientific">Ananas comosus var. bracteatus</name>
    <name type="common">red pineapple</name>
    <dbReference type="NCBI Taxonomy" id="296719"/>
    <lineage>
        <taxon>Eukaryota</taxon>
        <taxon>Viridiplantae</taxon>
        <taxon>Streptophyta</taxon>
        <taxon>Embryophyta</taxon>
        <taxon>Tracheophyta</taxon>
        <taxon>Spermatophyta</taxon>
        <taxon>Magnoliopsida</taxon>
        <taxon>Liliopsida</taxon>
        <taxon>Poales</taxon>
        <taxon>Bromeliaceae</taxon>
        <taxon>Bromelioideae</taxon>
        <taxon>Ananas</taxon>
    </lineage>
</organism>
<feature type="compositionally biased region" description="Basic residues" evidence="1">
    <location>
        <begin position="122"/>
        <end position="132"/>
    </location>
</feature>
<protein>
    <submittedName>
        <fullName evidence="2">Uncharacterized protein</fullName>
    </submittedName>
</protein>
<evidence type="ECO:0000313" key="2">
    <source>
        <dbReference type="EMBL" id="CAD1818480.1"/>
    </source>
</evidence>
<name>A0A6V7NIT9_ANACO</name>
<evidence type="ECO:0000256" key="1">
    <source>
        <dbReference type="SAM" id="MobiDB-lite"/>
    </source>
</evidence>